<feature type="region of interest" description="Disordered" evidence="1">
    <location>
        <begin position="126"/>
        <end position="145"/>
    </location>
</feature>
<dbReference type="KEGG" id="abaw:D5400_07530"/>
<name>A0A3Q8XPA4_9HYPH</name>
<evidence type="ECO:0000313" key="3">
    <source>
        <dbReference type="Proteomes" id="UP000268192"/>
    </source>
</evidence>
<organism evidence="2 3">
    <name type="scientific">Georhizobium profundi</name>
    <dbReference type="NCBI Taxonomy" id="2341112"/>
    <lineage>
        <taxon>Bacteria</taxon>
        <taxon>Pseudomonadati</taxon>
        <taxon>Pseudomonadota</taxon>
        <taxon>Alphaproteobacteria</taxon>
        <taxon>Hyphomicrobiales</taxon>
        <taxon>Rhizobiaceae</taxon>
        <taxon>Georhizobium</taxon>
    </lineage>
</organism>
<dbReference type="AlphaFoldDB" id="A0A3Q8XPA4"/>
<reference evidence="2 3" key="1">
    <citation type="submission" date="2018-09" db="EMBL/GenBank/DDBJ databases">
        <title>Marinorhizobium profundi gen. nov., sp. nov., isolated from a deep-sea sediment sample from the New Britain Trench and proposal of Marinorhizobiaceae fam. nov. in the order Rhizobiales of the class Alphaproteobacteria.</title>
        <authorList>
            <person name="Cao J."/>
        </authorList>
    </citation>
    <scope>NUCLEOTIDE SEQUENCE [LARGE SCALE GENOMIC DNA]</scope>
    <source>
        <strain evidence="2 3">WS11</strain>
    </source>
</reference>
<sequence>MSNANRTEIDDLLHQRWRLSAHAVLIHANYVGYLLAKANFDPNQPRVPRAAEGLAGGSGWTEGNRQIDPLLDRPPTEIFLRWQRTSIHPNPQRTGRIFRTSGLVAHEKERASLYGSQNGSCATLGERRPGVEQSRSDIGCMTDFR</sequence>
<keyword evidence="3" id="KW-1185">Reference proteome</keyword>
<proteinExistence type="predicted"/>
<evidence type="ECO:0000313" key="2">
    <source>
        <dbReference type="EMBL" id="AZN71141.1"/>
    </source>
</evidence>
<gene>
    <name evidence="2" type="ORF">D5400_07530</name>
</gene>
<evidence type="ECO:0000256" key="1">
    <source>
        <dbReference type="SAM" id="MobiDB-lite"/>
    </source>
</evidence>
<dbReference type="EMBL" id="CP032509">
    <property type="protein sequence ID" value="AZN71141.1"/>
    <property type="molecule type" value="Genomic_DNA"/>
</dbReference>
<accession>A0A3Q8XPA4</accession>
<protein>
    <submittedName>
        <fullName evidence="2">Uncharacterized protein</fullName>
    </submittedName>
</protein>
<dbReference type="Proteomes" id="UP000268192">
    <property type="component" value="Chromosome"/>
</dbReference>